<dbReference type="InterPro" id="IPR032720">
    <property type="entry name" value="Cys_rich_CWC"/>
</dbReference>
<gene>
    <name evidence="1" type="ORF">SAMN02787113_03800</name>
</gene>
<dbReference type="Proteomes" id="UP000199410">
    <property type="component" value="Unassembled WGS sequence"/>
</dbReference>
<accession>A0A1H9P6B4</accession>
<evidence type="ECO:0000313" key="2">
    <source>
        <dbReference type="Proteomes" id="UP000199410"/>
    </source>
</evidence>
<dbReference type="Pfam" id="PF14375">
    <property type="entry name" value="Cys_rich_CWC"/>
    <property type="match status" value="1"/>
</dbReference>
<comment type="caution">
    <text evidence="1">The sequence shown here is derived from an EMBL/GenBank/DDBJ whole genome shotgun (WGS) entry which is preliminary data.</text>
</comment>
<evidence type="ECO:0000313" key="1">
    <source>
        <dbReference type="EMBL" id="SER43776.1"/>
    </source>
</evidence>
<name>A0A1H9P6B4_9BACI</name>
<reference evidence="1 2" key="1">
    <citation type="submission" date="2016-10" db="EMBL/GenBank/DDBJ databases">
        <authorList>
            <person name="Varghese N."/>
            <person name="Submissions S."/>
        </authorList>
    </citation>
    <scope>NUCLEOTIDE SEQUENCE [LARGE SCALE GENOMIC DNA]</scope>
    <source>
        <strain evidence="1 2">TC-13</strain>
    </source>
</reference>
<dbReference type="AlphaFoldDB" id="A0A1H9P6B4"/>
<proteinExistence type="predicted"/>
<organism evidence="1 2">
    <name type="scientific">Lysinibacillus fusiformis</name>
    <dbReference type="NCBI Taxonomy" id="28031"/>
    <lineage>
        <taxon>Bacteria</taxon>
        <taxon>Bacillati</taxon>
        <taxon>Bacillota</taxon>
        <taxon>Bacilli</taxon>
        <taxon>Bacillales</taxon>
        <taxon>Bacillaceae</taxon>
        <taxon>Lysinibacillus</taxon>
    </lineage>
</organism>
<protein>
    <submittedName>
        <fullName evidence="1">Cysteine-rich CWC</fullName>
    </submittedName>
</protein>
<dbReference type="RefSeq" id="WP_089986811.1">
    <property type="nucleotide sequence ID" value="NZ_FMVP01000015.1"/>
</dbReference>
<sequence>MSEKRCPRCGKENHCEVAKGEKECWYMTQNFPEQLLNMTMTNTCICQACLDTYKEESVELITIMTFL</sequence>
<dbReference type="EMBL" id="FOEL01000015">
    <property type="protein sequence ID" value="SER43776.1"/>
    <property type="molecule type" value="Genomic_DNA"/>
</dbReference>